<feature type="domain" description="RING-type" evidence="13">
    <location>
        <begin position="53"/>
        <end position="103"/>
    </location>
</feature>
<evidence type="ECO:0000256" key="5">
    <source>
        <dbReference type="ARBA" id="ARBA00022723"/>
    </source>
</evidence>
<dbReference type="PANTHER" id="PTHR12981:SF0">
    <property type="entry name" value="ZINC FINGER PROTEIN-LIKE 1"/>
    <property type="match status" value="1"/>
</dbReference>
<dbReference type="InterPro" id="IPR001841">
    <property type="entry name" value="Znf_RING"/>
</dbReference>
<keyword evidence="8 11" id="KW-1133">Transmembrane helix</keyword>
<evidence type="ECO:0000256" key="10">
    <source>
        <dbReference type="PROSITE-ProRule" id="PRU00175"/>
    </source>
</evidence>
<dbReference type="InParanoid" id="H3DFG8"/>
<dbReference type="InterPro" id="IPR039043">
    <property type="entry name" value="ZFPL1"/>
</dbReference>
<evidence type="ECO:0000256" key="3">
    <source>
        <dbReference type="ARBA" id="ARBA00022409"/>
    </source>
</evidence>
<evidence type="ECO:0000256" key="9">
    <source>
        <dbReference type="ARBA" id="ARBA00023136"/>
    </source>
</evidence>
<feature type="transmembrane region" description="Helical" evidence="11">
    <location>
        <begin position="281"/>
        <end position="300"/>
    </location>
</feature>
<accession>H3DFG8</accession>
<comment type="subcellular location">
    <subcellularLocation>
        <location evidence="1 11">Golgi apparatus</location>
        <location evidence="1 11">cis-Golgi network membrane</location>
        <topology evidence="1 11">Single-pass membrane protein</topology>
    </subcellularLocation>
</comment>
<keyword evidence="7 11" id="KW-0862">Zinc</keyword>
<dbReference type="InterPro" id="IPR058730">
    <property type="entry name" value="U-box_ZFPL1-like"/>
</dbReference>
<keyword evidence="5 11" id="KW-0479">Metal-binding</keyword>
<dbReference type="OMA" id="CEHCMVA"/>
<evidence type="ECO:0000256" key="2">
    <source>
        <dbReference type="ARBA" id="ARBA00005561"/>
    </source>
</evidence>
<evidence type="ECO:0000256" key="8">
    <source>
        <dbReference type="ARBA" id="ARBA00022989"/>
    </source>
</evidence>
<protein>
    <recommendedName>
        <fullName evidence="3 11">Zinc finger protein-like 1</fullName>
    </recommendedName>
</protein>
<feature type="region of interest" description="Disordered" evidence="12">
    <location>
        <begin position="172"/>
        <end position="206"/>
    </location>
</feature>
<proteinExistence type="inferred from homology"/>
<evidence type="ECO:0000313" key="14">
    <source>
        <dbReference type="Ensembl" id="ENSTNIP00000019262.1"/>
    </source>
</evidence>
<dbReference type="GO" id="GO:0016192">
    <property type="term" value="P:vesicle-mediated transport"/>
    <property type="evidence" value="ECO:0007669"/>
    <property type="project" value="UniProtKB-KW"/>
</dbReference>
<dbReference type="STRING" id="99883.ENSTNIP00000019262"/>
<comment type="function">
    <text evidence="11">Required for cis-Golgi integrity and efficient ER to Golgi transport.</text>
</comment>
<evidence type="ECO:0000256" key="11">
    <source>
        <dbReference type="RuleBase" id="RU369078"/>
    </source>
</evidence>
<comment type="similarity">
    <text evidence="2 11">Belongs to the ZFPL1 family.</text>
</comment>
<keyword evidence="4 11" id="KW-0812">Transmembrane</keyword>
<reference evidence="15" key="1">
    <citation type="journal article" date="2004" name="Nature">
        <title>Genome duplication in the teleost fish Tetraodon nigroviridis reveals the early vertebrate proto-karyotype.</title>
        <authorList>
            <person name="Jaillon O."/>
            <person name="Aury J.-M."/>
            <person name="Brunet F."/>
            <person name="Petit J.-L."/>
            <person name="Stange-Thomann N."/>
            <person name="Mauceli E."/>
            <person name="Bouneau L."/>
            <person name="Fischer C."/>
            <person name="Ozouf-Costaz C."/>
            <person name="Bernot A."/>
            <person name="Nicaud S."/>
            <person name="Jaffe D."/>
            <person name="Fisher S."/>
            <person name="Lutfalla G."/>
            <person name="Dossat C."/>
            <person name="Segurens B."/>
            <person name="Dasilva C."/>
            <person name="Salanoubat M."/>
            <person name="Levy M."/>
            <person name="Boudet N."/>
            <person name="Castellano S."/>
            <person name="Anthouard V."/>
            <person name="Jubin C."/>
            <person name="Castelli V."/>
            <person name="Katinka M."/>
            <person name="Vacherie B."/>
            <person name="Biemont C."/>
            <person name="Skalli Z."/>
            <person name="Cattolico L."/>
            <person name="Poulain J."/>
            <person name="De Berardinis V."/>
            <person name="Cruaud C."/>
            <person name="Duprat S."/>
            <person name="Brottier P."/>
            <person name="Coutanceau J.-P."/>
            <person name="Gouzy J."/>
            <person name="Parra G."/>
            <person name="Lardier G."/>
            <person name="Chapple C."/>
            <person name="McKernan K.J."/>
            <person name="McEwan P."/>
            <person name="Bosak S."/>
            <person name="Kellis M."/>
            <person name="Volff J.-N."/>
            <person name="Guigo R."/>
            <person name="Zody M.C."/>
            <person name="Mesirov J."/>
            <person name="Lindblad-Toh K."/>
            <person name="Birren B."/>
            <person name="Nusbaum C."/>
            <person name="Kahn D."/>
            <person name="Robinson-Rechavi M."/>
            <person name="Laudet V."/>
            <person name="Schachter V."/>
            <person name="Quetier F."/>
            <person name="Saurin W."/>
            <person name="Scarpelli C."/>
            <person name="Wincker P."/>
            <person name="Lander E.S."/>
            <person name="Weissenbach J."/>
            <person name="Roest Crollius H."/>
        </authorList>
    </citation>
    <scope>NUCLEOTIDE SEQUENCE [LARGE SCALE GENOMIC DNA]</scope>
</reference>
<evidence type="ECO:0000259" key="13">
    <source>
        <dbReference type="PROSITE" id="PS50089"/>
    </source>
</evidence>
<evidence type="ECO:0000256" key="6">
    <source>
        <dbReference type="ARBA" id="ARBA00022771"/>
    </source>
</evidence>
<keyword evidence="6 10" id="KW-0863">Zinc-finger</keyword>
<dbReference type="Proteomes" id="UP000007303">
    <property type="component" value="Unassembled WGS sequence"/>
</dbReference>
<dbReference type="AlphaFoldDB" id="H3DFG8"/>
<dbReference type="Pfam" id="PF25993">
    <property type="entry name" value="zf-B_box_ZFPL1"/>
    <property type="match status" value="1"/>
</dbReference>
<dbReference type="InterPro" id="IPR058731">
    <property type="entry name" value="Znf-B_box_ZFPL1-like"/>
</dbReference>
<evidence type="ECO:0000256" key="7">
    <source>
        <dbReference type="ARBA" id="ARBA00022833"/>
    </source>
</evidence>
<evidence type="ECO:0000256" key="4">
    <source>
        <dbReference type="ARBA" id="ARBA00022692"/>
    </source>
</evidence>
<dbReference type="HOGENOM" id="CLU_075387_0_0_1"/>
<organism evidence="14 15">
    <name type="scientific">Tetraodon nigroviridis</name>
    <name type="common">Spotted green pufferfish</name>
    <name type="synonym">Chelonodon nigroviridis</name>
    <dbReference type="NCBI Taxonomy" id="99883"/>
    <lineage>
        <taxon>Eukaryota</taxon>
        <taxon>Metazoa</taxon>
        <taxon>Chordata</taxon>
        <taxon>Craniata</taxon>
        <taxon>Vertebrata</taxon>
        <taxon>Euteleostomi</taxon>
        <taxon>Actinopterygii</taxon>
        <taxon>Neopterygii</taxon>
        <taxon>Teleostei</taxon>
        <taxon>Neoteleostei</taxon>
        <taxon>Acanthomorphata</taxon>
        <taxon>Eupercaria</taxon>
        <taxon>Tetraodontiformes</taxon>
        <taxon>Tetradontoidea</taxon>
        <taxon>Tetraodontidae</taxon>
        <taxon>Tetraodon</taxon>
    </lineage>
</organism>
<keyword evidence="11" id="KW-0813">Transport</keyword>
<evidence type="ECO:0000256" key="12">
    <source>
        <dbReference type="SAM" id="MobiDB-lite"/>
    </source>
</evidence>
<sequence length="326" mass="36421">MGLCKCPKRKVTNLFCFEHRVNVCEHCLVSNHNKCIVQSYLQWLQDSDYNPNCSLCNDPLTAQDTVRLVCYDPDVFHWSCLNNLASRLPLHTAPAGYQCPVCQGPVFPSPNLASPIADQLREQLSSVNWARAGLGLPLVEESIVAHEETAVNDVTDYTDWSTYEAQDQSHIYPSHSYNTNDSPAPPVTAPQQEDYAGPRKNGTQEHSVVNFPTSASDTITIHSASSPRKLYDTRDASHSSVTQIDFDDDKYRRRPALSWFAQILKNRTGGKRTSLPWKQRVFMFLLVGVLGFFTLIIIMAKLGRASAGSDPNLDPLLNPNIRVGKN</sequence>
<dbReference type="Gene3D" id="3.30.40.10">
    <property type="entry name" value="Zinc/RING finger domain, C3HC4 (zinc finger)"/>
    <property type="match status" value="1"/>
</dbReference>
<evidence type="ECO:0000313" key="15">
    <source>
        <dbReference type="Proteomes" id="UP000007303"/>
    </source>
</evidence>
<reference evidence="14" key="3">
    <citation type="submission" date="2025-09" db="UniProtKB">
        <authorList>
            <consortium name="Ensembl"/>
        </authorList>
    </citation>
    <scope>IDENTIFICATION</scope>
</reference>
<dbReference type="GO" id="GO:0005794">
    <property type="term" value="C:Golgi apparatus"/>
    <property type="evidence" value="ECO:0007669"/>
    <property type="project" value="UniProtKB-SubCell"/>
</dbReference>
<reference evidence="14" key="2">
    <citation type="submission" date="2025-08" db="UniProtKB">
        <authorList>
            <consortium name="Ensembl"/>
        </authorList>
    </citation>
    <scope>IDENTIFICATION</scope>
</reference>
<comment type="domain">
    <text evidence="11">The B box-type and RING-type zinc fingers although degenerate play a central role in function of the protein.</text>
</comment>
<dbReference type="FunCoup" id="H3DFG8">
    <property type="interactions" value="2246"/>
</dbReference>
<dbReference type="CDD" id="cd16487">
    <property type="entry name" value="mRING-H2-C3DHC3_ZFPL1"/>
    <property type="match status" value="1"/>
</dbReference>
<dbReference type="InterPro" id="IPR013083">
    <property type="entry name" value="Znf_RING/FYVE/PHD"/>
</dbReference>
<dbReference type="GeneTree" id="ENSGT00390000009753"/>
<feature type="compositionally biased region" description="Polar residues" evidence="12">
    <location>
        <begin position="172"/>
        <end position="182"/>
    </location>
</feature>
<dbReference type="PANTHER" id="PTHR12981">
    <property type="entry name" value="ZINC FINGER PROTEIN-LIKE 1"/>
    <property type="match status" value="1"/>
</dbReference>
<keyword evidence="11" id="KW-0931">ER-Golgi transport</keyword>
<dbReference type="Pfam" id="PF25998">
    <property type="entry name" value="U-box_ZFPL1"/>
    <property type="match status" value="1"/>
</dbReference>
<evidence type="ECO:0000256" key="1">
    <source>
        <dbReference type="ARBA" id="ARBA00004612"/>
    </source>
</evidence>
<keyword evidence="15" id="KW-1185">Reference proteome</keyword>
<keyword evidence="9 11" id="KW-0472">Membrane</keyword>
<name>H3DFG8_TETNG</name>
<dbReference type="Ensembl" id="ENSTNIT00000019491.1">
    <property type="protein sequence ID" value="ENSTNIP00000019262.1"/>
    <property type="gene ID" value="ENSTNIG00000016171.1"/>
</dbReference>
<dbReference type="GO" id="GO:0008270">
    <property type="term" value="F:zinc ion binding"/>
    <property type="evidence" value="ECO:0007669"/>
    <property type="project" value="UniProtKB-UniRule"/>
</dbReference>
<dbReference type="PROSITE" id="PS50089">
    <property type="entry name" value="ZF_RING_2"/>
    <property type="match status" value="1"/>
</dbReference>
<keyword evidence="11" id="KW-0333">Golgi apparatus</keyword>